<keyword evidence="2" id="KW-0677">Repeat</keyword>
<dbReference type="InterPro" id="IPR001763">
    <property type="entry name" value="Rhodanese-like_dom"/>
</dbReference>
<dbReference type="PROSITE" id="PS50206">
    <property type="entry name" value="RHODANESE_3"/>
    <property type="match status" value="2"/>
</dbReference>
<dbReference type="InterPro" id="IPR001307">
    <property type="entry name" value="Thiosulphate_STrfase_CS"/>
</dbReference>
<feature type="domain" description="Rhodanese" evidence="3">
    <location>
        <begin position="162"/>
        <end position="272"/>
    </location>
</feature>
<dbReference type="SMART" id="SM00450">
    <property type="entry name" value="RHOD"/>
    <property type="match status" value="2"/>
</dbReference>
<dbReference type="Pfam" id="PF00581">
    <property type="entry name" value="Rhodanese"/>
    <property type="match status" value="2"/>
</dbReference>
<protein>
    <submittedName>
        <fullName evidence="4">Thiosulfate/3-mercaptopyruvate sulfurtransferase</fullName>
    </submittedName>
</protein>
<dbReference type="CDD" id="cd01449">
    <property type="entry name" value="TST_Repeat_2"/>
    <property type="match status" value="1"/>
</dbReference>
<dbReference type="SUPFAM" id="SSF52821">
    <property type="entry name" value="Rhodanese/Cell cycle control phosphatase"/>
    <property type="match status" value="2"/>
</dbReference>
<dbReference type="EMBL" id="FODJ01000002">
    <property type="protein sequence ID" value="SEN87119.1"/>
    <property type="molecule type" value="Genomic_DNA"/>
</dbReference>
<dbReference type="Proteomes" id="UP000199300">
    <property type="component" value="Unassembled WGS sequence"/>
</dbReference>
<keyword evidence="4" id="KW-0670">Pyruvate</keyword>
<dbReference type="RefSeq" id="WP_091495311.1">
    <property type="nucleotide sequence ID" value="NZ_FODJ01000002.1"/>
</dbReference>
<gene>
    <name evidence="4" type="ORF">SAMN04488134_102150</name>
</gene>
<dbReference type="GO" id="GO:0004792">
    <property type="term" value="F:thiosulfate-cyanide sulfurtransferase activity"/>
    <property type="evidence" value="ECO:0007669"/>
    <property type="project" value="InterPro"/>
</dbReference>
<dbReference type="PANTHER" id="PTHR11364">
    <property type="entry name" value="THIOSULFATE SULFERTANSFERASE"/>
    <property type="match status" value="1"/>
</dbReference>
<dbReference type="InterPro" id="IPR045078">
    <property type="entry name" value="TST/MPST-like"/>
</dbReference>
<reference evidence="4 5" key="1">
    <citation type="submission" date="2016-10" db="EMBL/GenBank/DDBJ databases">
        <authorList>
            <person name="de Groot N.N."/>
        </authorList>
    </citation>
    <scope>NUCLEOTIDE SEQUENCE [LARGE SCALE GENOMIC DNA]</scope>
    <source>
        <strain evidence="4 5">CGMCC 1.10434</strain>
    </source>
</reference>
<evidence type="ECO:0000259" key="3">
    <source>
        <dbReference type="PROSITE" id="PS50206"/>
    </source>
</evidence>
<dbReference type="OrthoDB" id="9770030at2"/>
<feature type="domain" description="Rhodanese" evidence="3">
    <location>
        <begin position="13"/>
        <end position="132"/>
    </location>
</feature>
<keyword evidence="1 4" id="KW-0808">Transferase</keyword>
<evidence type="ECO:0000313" key="4">
    <source>
        <dbReference type="EMBL" id="SEN87119.1"/>
    </source>
</evidence>
<sequence>MEFLINAQELYEKISDVIIIDTRFELLNPSKGEQLYKEGHIPGAQYFSLHNDLSAQPKKHGGSHPLPDQDVFLGKLSEAGITKQTTVVIYDQGNAMFAARLYWLLEHYGHRSKYILNGGIAAWINAKLPITSVVKRPLRQNYQEQPDLSMIVNVDDVKASKEVMNTILIDARSRERYLGKSEPLYRKAGHIPGAKCFDWTAVLTAEGKWRSKEELAQIFGELDPNKEIILSCGSGVSACMNYLALTALGYKNVKLYPGSFSDWISYPELPIETKAE</sequence>
<evidence type="ECO:0000256" key="2">
    <source>
        <dbReference type="ARBA" id="ARBA00022737"/>
    </source>
</evidence>
<dbReference type="InterPro" id="IPR036873">
    <property type="entry name" value="Rhodanese-like_dom_sf"/>
</dbReference>
<evidence type="ECO:0000256" key="1">
    <source>
        <dbReference type="ARBA" id="ARBA00022679"/>
    </source>
</evidence>
<dbReference type="CDD" id="cd01448">
    <property type="entry name" value="TST_Repeat_1"/>
    <property type="match status" value="1"/>
</dbReference>
<keyword evidence="5" id="KW-1185">Reference proteome</keyword>
<accession>A0A1H8K272</accession>
<dbReference type="PROSITE" id="PS00380">
    <property type="entry name" value="RHODANESE_1"/>
    <property type="match status" value="1"/>
</dbReference>
<evidence type="ECO:0000313" key="5">
    <source>
        <dbReference type="Proteomes" id="UP000199300"/>
    </source>
</evidence>
<dbReference type="AlphaFoldDB" id="A0A1H8K272"/>
<dbReference type="STRING" id="872970.SAMN04488134_102150"/>
<name>A0A1H8K272_9BACI</name>
<dbReference type="PANTHER" id="PTHR11364:SF27">
    <property type="entry name" value="SULFURTRANSFERASE"/>
    <property type="match status" value="1"/>
</dbReference>
<proteinExistence type="predicted"/>
<organism evidence="4 5">
    <name type="scientific">Amphibacillus marinus</name>
    <dbReference type="NCBI Taxonomy" id="872970"/>
    <lineage>
        <taxon>Bacteria</taxon>
        <taxon>Bacillati</taxon>
        <taxon>Bacillota</taxon>
        <taxon>Bacilli</taxon>
        <taxon>Bacillales</taxon>
        <taxon>Bacillaceae</taxon>
        <taxon>Amphibacillus</taxon>
    </lineage>
</organism>
<dbReference type="Gene3D" id="3.40.250.10">
    <property type="entry name" value="Rhodanese-like domain"/>
    <property type="match status" value="2"/>
</dbReference>